<dbReference type="Proteomes" id="UP000295122">
    <property type="component" value="Unassembled WGS sequence"/>
</dbReference>
<feature type="domain" description="Flagellar basal body rod protein N-terminal" evidence="7">
    <location>
        <begin position="8"/>
        <end position="37"/>
    </location>
</feature>
<dbReference type="Pfam" id="PF06429">
    <property type="entry name" value="Flg_bbr_C"/>
    <property type="match status" value="1"/>
</dbReference>
<dbReference type="Pfam" id="PF00460">
    <property type="entry name" value="Flg_bb_rod"/>
    <property type="match status" value="1"/>
</dbReference>
<dbReference type="InterPro" id="IPR001444">
    <property type="entry name" value="Flag_bb_rod_N"/>
</dbReference>
<proteinExistence type="inferred from homology"/>
<evidence type="ECO:0000256" key="5">
    <source>
        <dbReference type="ARBA" id="ARBA00022525"/>
    </source>
</evidence>
<evidence type="ECO:0000313" key="10">
    <source>
        <dbReference type="EMBL" id="TDR85212.1"/>
    </source>
</evidence>
<dbReference type="InterPro" id="IPR053927">
    <property type="entry name" value="FlgK_helical"/>
</dbReference>
<dbReference type="SUPFAM" id="SSF64518">
    <property type="entry name" value="Phase 1 flagellin"/>
    <property type="match status" value="1"/>
</dbReference>
<keyword evidence="5" id="KW-0964">Secreted</keyword>
<comment type="similarity">
    <text evidence="3">Belongs to the flagella basal body rod proteins family.</text>
</comment>
<evidence type="ECO:0000259" key="7">
    <source>
        <dbReference type="Pfam" id="PF00460"/>
    </source>
</evidence>
<dbReference type="NCBIfam" id="TIGR02492">
    <property type="entry name" value="flgK_ends"/>
    <property type="match status" value="1"/>
</dbReference>
<dbReference type="AlphaFoldDB" id="A0A4R7BKU2"/>
<evidence type="ECO:0000256" key="3">
    <source>
        <dbReference type="ARBA" id="ARBA00009677"/>
    </source>
</evidence>
<dbReference type="PRINTS" id="PR01005">
    <property type="entry name" value="FLGHOOKAP1"/>
</dbReference>
<evidence type="ECO:0000256" key="2">
    <source>
        <dbReference type="ARBA" id="ARBA00004613"/>
    </source>
</evidence>
<dbReference type="PANTHER" id="PTHR30033:SF1">
    <property type="entry name" value="FLAGELLAR HOOK-ASSOCIATED PROTEIN 1"/>
    <property type="match status" value="1"/>
</dbReference>
<dbReference type="InterPro" id="IPR010930">
    <property type="entry name" value="Flg_bb/hook_C_dom"/>
</dbReference>
<dbReference type="GO" id="GO:0005198">
    <property type="term" value="F:structural molecule activity"/>
    <property type="evidence" value="ECO:0007669"/>
    <property type="project" value="InterPro"/>
</dbReference>
<accession>A0A4R7BKU2</accession>
<evidence type="ECO:0000256" key="6">
    <source>
        <dbReference type="ARBA" id="ARBA00023143"/>
    </source>
</evidence>
<gene>
    <name evidence="10" type="ORF">EV668_4757</name>
</gene>
<dbReference type="InterPro" id="IPR002371">
    <property type="entry name" value="FlgK"/>
</dbReference>
<feature type="domain" description="Flagellar basal-body/hook protein C-terminal" evidence="8">
    <location>
        <begin position="565"/>
        <end position="607"/>
    </location>
</feature>
<dbReference type="EMBL" id="SNZR01000018">
    <property type="protein sequence ID" value="TDR85212.1"/>
    <property type="molecule type" value="Genomic_DNA"/>
</dbReference>
<comment type="caution">
    <text evidence="10">The sequence shown here is derived from an EMBL/GenBank/DDBJ whole genome shotgun (WGS) entry which is preliminary data.</text>
</comment>
<comment type="subcellular location">
    <subcellularLocation>
        <location evidence="1">Bacterial flagellum basal body</location>
    </subcellularLocation>
    <subcellularLocation>
        <location evidence="2">Secreted</location>
    </subcellularLocation>
</comment>
<name>A0A4R7BKU2_9HYPH</name>
<sequence>MSIASAIQLSLSGLRATQAGLDIVSQNVANAGTVGYTRRTLATEALVAGGRTVGVDVKGASRTLDTLVQRQLRLEQAGAAYASTRASVHTTLDRVFDRPGGVGSLPTLLSTFTGKLAALANNPSSSVSQSEILAAASDLAGSLNALSDQVQAMRQDTEDAIGAAVSKADGLLKRIADLNGRIVGHNTAALQDQRDALVDQLSTLIDVKATISATGAVSLSTTGGLTLVNGTVATGLGFEAHNIGPASRYDSDPALRGVGTITATDATGAKRDVIASGLIRSGEIAAHLDIRDTVLVQAQTQLDELAAGLASALSDKTIAGTAATSGAQSGFDLDLGALQAGNRITVSVTDPGGATRNLVFARTDSAAATAAAGEAGLIGIDFSGGFASVASQIQTALGGAYTVSNPSGSTIRLLNNGATSSVDAASATATVSGLSTGDPELPLFVDGPTGALYTGSFEGSSQLAGLAGRIAVNQAVKNAPSALTSYGPSVPAGDATRPLLLFDRLTKTERSFAGAAGIGGSASPWSGSVVGFASAVIATQASEANSAANLDAGQQVVLNAIQGRYAEQAGVDIDTELTQLIQLQTAYGANARLLTAAREMMDTLLRIAG</sequence>
<evidence type="ECO:0000256" key="4">
    <source>
        <dbReference type="ARBA" id="ARBA00016244"/>
    </source>
</evidence>
<dbReference type="OrthoDB" id="7181295at2"/>
<dbReference type="PANTHER" id="PTHR30033">
    <property type="entry name" value="FLAGELLAR HOOK-ASSOCIATED PROTEIN 1"/>
    <property type="match status" value="1"/>
</dbReference>
<dbReference type="GO" id="GO:0009424">
    <property type="term" value="C:bacterial-type flagellum hook"/>
    <property type="evidence" value="ECO:0007669"/>
    <property type="project" value="InterPro"/>
</dbReference>
<keyword evidence="11" id="KW-1185">Reference proteome</keyword>
<keyword evidence="10" id="KW-0282">Flagellum</keyword>
<dbReference type="GO" id="GO:0044780">
    <property type="term" value="P:bacterial-type flagellum assembly"/>
    <property type="evidence" value="ECO:0007669"/>
    <property type="project" value="InterPro"/>
</dbReference>
<evidence type="ECO:0000259" key="9">
    <source>
        <dbReference type="Pfam" id="PF22638"/>
    </source>
</evidence>
<evidence type="ECO:0000256" key="1">
    <source>
        <dbReference type="ARBA" id="ARBA00004117"/>
    </source>
</evidence>
<evidence type="ECO:0000313" key="11">
    <source>
        <dbReference type="Proteomes" id="UP000295122"/>
    </source>
</evidence>
<keyword evidence="10" id="KW-0966">Cell projection</keyword>
<keyword evidence="10" id="KW-0969">Cilium</keyword>
<keyword evidence="6" id="KW-0975">Bacterial flagellum</keyword>
<protein>
    <recommendedName>
        <fullName evidence="4">Flagellar hook-associated protein 1</fullName>
    </recommendedName>
</protein>
<dbReference type="GO" id="GO:0009425">
    <property type="term" value="C:bacterial-type flagellum basal body"/>
    <property type="evidence" value="ECO:0007669"/>
    <property type="project" value="UniProtKB-SubCell"/>
</dbReference>
<dbReference type="GO" id="GO:0005576">
    <property type="term" value="C:extracellular region"/>
    <property type="evidence" value="ECO:0007669"/>
    <property type="project" value="UniProtKB-SubCell"/>
</dbReference>
<reference evidence="10 11" key="1">
    <citation type="submission" date="2019-03" db="EMBL/GenBank/DDBJ databases">
        <title>Genomic Encyclopedia of Type Strains, Phase IV (KMG-IV): sequencing the most valuable type-strain genomes for metagenomic binning, comparative biology and taxonomic classification.</title>
        <authorList>
            <person name="Goeker M."/>
        </authorList>
    </citation>
    <scope>NUCLEOTIDE SEQUENCE [LARGE SCALE GENOMIC DNA]</scope>
    <source>
        <strain evidence="10 11">DSM 25903</strain>
    </source>
</reference>
<feature type="domain" description="Flagellar hook-associated protein FlgK helical" evidence="9">
    <location>
        <begin position="92"/>
        <end position="323"/>
    </location>
</feature>
<dbReference type="RefSeq" id="WP_133774843.1">
    <property type="nucleotide sequence ID" value="NZ_SNZR01000018.1"/>
</dbReference>
<evidence type="ECO:0000259" key="8">
    <source>
        <dbReference type="Pfam" id="PF06429"/>
    </source>
</evidence>
<dbReference type="Pfam" id="PF22638">
    <property type="entry name" value="FlgK_D1"/>
    <property type="match status" value="1"/>
</dbReference>
<organism evidence="10 11">
    <name type="scientific">Enterovirga rhinocerotis</name>
    <dbReference type="NCBI Taxonomy" id="1339210"/>
    <lineage>
        <taxon>Bacteria</taxon>
        <taxon>Pseudomonadati</taxon>
        <taxon>Pseudomonadota</taxon>
        <taxon>Alphaproteobacteria</taxon>
        <taxon>Hyphomicrobiales</taxon>
        <taxon>Methylobacteriaceae</taxon>
        <taxon>Enterovirga</taxon>
    </lineage>
</organism>